<dbReference type="Gene3D" id="1.10.1000.11">
    <property type="entry name" value="Arf Nucleotide-binding Site Opener,domain 2"/>
    <property type="match status" value="1"/>
</dbReference>
<dbReference type="KEGG" id="bdw:94335837"/>
<dbReference type="Pfam" id="PF12783">
    <property type="entry name" value="Sec7-like_HUS"/>
    <property type="match status" value="1"/>
</dbReference>
<feature type="compositionally biased region" description="Basic residues" evidence="1">
    <location>
        <begin position="477"/>
        <end position="491"/>
    </location>
</feature>
<comment type="caution">
    <text evidence="3">The sequence shown here is derived from an EMBL/GenBank/DDBJ whole genome shotgun (WGS) entry which is preliminary data.</text>
</comment>
<feature type="region of interest" description="Disordered" evidence="1">
    <location>
        <begin position="762"/>
        <end position="788"/>
    </location>
</feature>
<dbReference type="RefSeq" id="XP_067803139.1">
    <property type="nucleotide sequence ID" value="XM_067946575.1"/>
</dbReference>
<evidence type="ECO:0000256" key="1">
    <source>
        <dbReference type="SAM" id="MobiDB-lite"/>
    </source>
</evidence>
<dbReference type="GO" id="GO:0005737">
    <property type="term" value="C:cytoplasm"/>
    <property type="evidence" value="ECO:0007669"/>
    <property type="project" value="UniProtKB-ARBA"/>
</dbReference>
<dbReference type="PANTHER" id="PTHR10663:SF388">
    <property type="entry name" value="GOLGI-SPECIFIC BREFELDIN A-RESISTANCE GUANINE NUCLEOTIDE EXCHANGE FACTOR 1"/>
    <property type="match status" value="1"/>
</dbReference>
<dbReference type="SUPFAM" id="SSF48425">
    <property type="entry name" value="Sec7 domain"/>
    <property type="match status" value="1"/>
</dbReference>
<dbReference type="InterPro" id="IPR000904">
    <property type="entry name" value="Sec7_dom"/>
</dbReference>
<dbReference type="CDD" id="cd00171">
    <property type="entry name" value="Sec7"/>
    <property type="match status" value="1"/>
</dbReference>
<dbReference type="InterPro" id="IPR023394">
    <property type="entry name" value="Sec7_C_sf"/>
</dbReference>
<gene>
    <name evidence="3" type="ORF">BdWA1_001539</name>
</gene>
<dbReference type="GeneID" id="94335837"/>
<dbReference type="EMBL" id="JALLKP010000002">
    <property type="protein sequence ID" value="KAK2196297.1"/>
    <property type="molecule type" value="Genomic_DNA"/>
</dbReference>
<dbReference type="Gene3D" id="1.10.220.20">
    <property type="match status" value="1"/>
</dbReference>
<accession>A0AAD9PK30</accession>
<keyword evidence="4" id="KW-1185">Reference proteome</keyword>
<evidence type="ECO:0000313" key="4">
    <source>
        <dbReference type="Proteomes" id="UP001214638"/>
    </source>
</evidence>
<dbReference type="GO" id="GO:0016192">
    <property type="term" value="P:vesicle-mediated transport"/>
    <property type="evidence" value="ECO:0007669"/>
    <property type="project" value="UniProtKB-ARBA"/>
</dbReference>
<dbReference type="Proteomes" id="UP001214638">
    <property type="component" value="Unassembled WGS sequence"/>
</dbReference>
<name>A0AAD9PK30_9APIC</name>
<proteinExistence type="predicted"/>
<protein>
    <submittedName>
        <fullName evidence="3">Bifunctional Sec7 domain/Guanine nucleotide exchange factor</fullName>
    </submittedName>
</protein>
<dbReference type="PROSITE" id="PS50190">
    <property type="entry name" value="SEC7"/>
    <property type="match status" value="1"/>
</dbReference>
<dbReference type="PANTHER" id="PTHR10663">
    <property type="entry name" value="GUANYL-NUCLEOTIDE EXCHANGE FACTOR"/>
    <property type="match status" value="1"/>
</dbReference>
<evidence type="ECO:0000259" key="2">
    <source>
        <dbReference type="PROSITE" id="PS50190"/>
    </source>
</evidence>
<dbReference type="SMART" id="SM00222">
    <property type="entry name" value="Sec7"/>
    <property type="match status" value="1"/>
</dbReference>
<dbReference type="Pfam" id="PF01369">
    <property type="entry name" value="Sec7"/>
    <property type="match status" value="1"/>
</dbReference>
<dbReference type="GO" id="GO:0005085">
    <property type="term" value="F:guanyl-nucleotide exchange factor activity"/>
    <property type="evidence" value="ECO:0007669"/>
    <property type="project" value="InterPro"/>
</dbReference>
<dbReference type="GO" id="GO:0032012">
    <property type="term" value="P:regulation of ARF protein signal transduction"/>
    <property type="evidence" value="ECO:0007669"/>
    <property type="project" value="InterPro"/>
</dbReference>
<feature type="domain" description="SEC7" evidence="2">
    <location>
        <begin position="544"/>
        <end position="863"/>
    </location>
</feature>
<dbReference type="InterPro" id="IPR032691">
    <property type="entry name" value="Mon2/Sec7/BIG1-like_HUS"/>
</dbReference>
<evidence type="ECO:0000313" key="3">
    <source>
        <dbReference type="EMBL" id="KAK2196297.1"/>
    </source>
</evidence>
<feature type="region of interest" description="Disordered" evidence="1">
    <location>
        <begin position="468"/>
        <end position="491"/>
    </location>
</feature>
<organism evidence="3 4">
    <name type="scientific">Babesia duncani</name>
    <dbReference type="NCBI Taxonomy" id="323732"/>
    <lineage>
        <taxon>Eukaryota</taxon>
        <taxon>Sar</taxon>
        <taxon>Alveolata</taxon>
        <taxon>Apicomplexa</taxon>
        <taxon>Aconoidasida</taxon>
        <taxon>Piroplasmida</taxon>
        <taxon>Babesiidae</taxon>
        <taxon>Babesia</taxon>
    </lineage>
</organism>
<reference evidence="3" key="1">
    <citation type="journal article" date="2023" name="Nat. Microbiol.">
        <title>Babesia duncani multi-omics identifies virulence factors and drug targets.</title>
        <authorList>
            <person name="Singh P."/>
            <person name="Lonardi S."/>
            <person name="Liang Q."/>
            <person name="Vydyam P."/>
            <person name="Khabirova E."/>
            <person name="Fang T."/>
            <person name="Gihaz S."/>
            <person name="Thekkiniath J."/>
            <person name="Munshi M."/>
            <person name="Abel S."/>
            <person name="Ciampossin L."/>
            <person name="Batugedara G."/>
            <person name="Gupta M."/>
            <person name="Lu X.M."/>
            <person name="Lenz T."/>
            <person name="Chakravarty S."/>
            <person name="Cornillot E."/>
            <person name="Hu Y."/>
            <person name="Ma W."/>
            <person name="Gonzalez L.M."/>
            <person name="Sanchez S."/>
            <person name="Estrada K."/>
            <person name="Sanchez-Flores A."/>
            <person name="Montero E."/>
            <person name="Harb O.S."/>
            <person name="Le Roch K.G."/>
            <person name="Mamoun C.B."/>
        </authorList>
    </citation>
    <scope>NUCLEOTIDE SEQUENCE</scope>
    <source>
        <strain evidence="3">WA1</strain>
    </source>
</reference>
<feature type="compositionally biased region" description="Basic and acidic residues" evidence="1">
    <location>
        <begin position="770"/>
        <end position="782"/>
    </location>
</feature>
<sequence>MAAINSVREYETNCCKTSRDVPNYRPNIRRIEIINLEAYHLISALKDHVKSYVSSVSLVPVLGSESASSRNNHDTNLIRHLKQLAWRNVENEQMFMDFENIRPFLDVLKSFDAKHDNIVLICIEALSKMANCETVKIDPVHAPLVLNMVFEGILSVFTNNIEPKEDLITLKILQLLGYFLTCKGGCLITNDNVVKMFKIIVTVLTARHRNSAIRKLIHDCVVNLLQYSQSPVANSSKSSQIPNDLLNRCSSTYLFIGLLISHSMNENTFNLHTEDTYLALRDNESLSRFRAEFSHLVQNISSIPTMWNEFCDDICIIGLRGFNQSIELAKFDTSVCPRIIPIVQAHITNSLYRMFFTESLSKYSLVLRSMRNLYSFFRTSLKSQLEVYLTHMIGSIINFIYPHKGSMLKSDITEMNMEFLLEFCQNPQFLMELYVNYDCDIKCSNLFDLLIKGLVSCIYPIQDVDNSSAPSTPMQYRGRKSQTKYASKKKAGAQSGYKSSYTSEQTPEICLEPMAICAIQDILRFISYDGPNDEDMLEAKTKCGPFEQKKLKKKLQQGANIFNTSDLGDKWIDSVKQIGLMPEKHTARDVALFLKYVPDLNKRKVGEYLGTHKNMEFMDNVRKEFTRLHNFEGLPIVMAIRLFLSSFRLPGESQQIERIIEVFAATYFECQPLVEEDTSENATPKVKPRWIIQENFFNKPKYSVFDILNEEDKGISKITVAPEIKDGDVFPLEDYFLKSNRKLIISSRFAHQCQLIRDTPTKMTAAASHTNEKNGEGDDQKSETPQADNVGTLRKKGFAYVENSDTIFVLSYSIIMLNTDLHNTQIKKKMKLEDFVRNNKTINNGKDLPYEFLEDIYQSIKNHEIKLHQNGEQVEVFGYDPYFWVDHVLLRQEIVGNFDAYLSTCNYTIKREMFNLLCQNDIVHAMDNAYATAETVYELKQCIRVFWLLVSVGIKFSKHELVNSILQLNSITVTDSLTYRCQLSICFLLNVLATASRFFDSNSWSKLTDLLIKLYSLNLIPITLASMDIDPRIYGQCKPLSDYLFPPSIRFKRYSDVKKNAGWLGGWTNFIPFNRSTLVHEIGEGDESPKDNQGFVIGNDLDADVNKSKSCLFLFDVQSGAMVIQNQYFDVSALGADCNPVATKDDELAIAEVTRAFSNDLDKEELLPQVLSYMNLRLAFLNIYNLDKLVMGGSTNVPLTTFSTLLDMILVRVFKPLVSNAPESQVSNTPEFSFTEGALLDPCPKEISQFQNKVDALFCLGMFTRFVKIVLVTCENENEEQVEKAKLALAATIQVFYNLSKTCMMKEIADNIPVADKILKKIGITSKINVPEPKMLIDPFYASYVCISLIKMVYWFNEKSNAAEMLINGENAKAESATGSQIGDVVKIDIYLTTSAWLLHLVIHYNGDILWNHWESLVKVLYYLASNSCLHRNMYLVMVIQCACQRLVNPLLPFGQRLLSNTTSNVVPASFNFTLGSILPILLQRSKCLHGPNSFAMARACAQTLLSIALFCKPNPKSNNVDTEDWNDNLIAVQLLIEFRTFTHGTQEEYIWLLSVHSLSIICTVGPCAVYFEAMKGLTKLLLQDSFPPARCSSLQQLARIFDYILAPTLTNKFHYPLWHTKISNSLSDGYEDIDYSDIYWSIPDNFGDDDFVNLSSNLNATWMSKIILNYAQKHKNDNVEDMATRKAAITNLICHVMLSKLSVLTKSQLETATLEQINTKASSLECLLYTSDEEICGPQCIKRFITATQYMLGVIIPSNGECASDPNNDTFVESLKNFILVILTCPELKSAPENCTQHFTNDHELKECLGAVKDTVDFTNISRGEYVFASLLAHMFSTTDALKELFFDILRVVFPKL</sequence>
<dbReference type="InterPro" id="IPR035999">
    <property type="entry name" value="Sec7_dom_sf"/>
</dbReference>
<dbReference type="GO" id="GO:0012505">
    <property type="term" value="C:endomembrane system"/>
    <property type="evidence" value="ECO:0007669"/>
    <property type="project" value="UniProtKB-ARBA"/>
</dbReference>